<name>A0A2P2JJ97_RHIMU</name>
<sequence>MVLYFDHFQLYRQNFDIFREESWLYNATFSIVHCGRTRVESCFDVLL</sequence>
<reference evidence="1" key="1">
    <citation type="submission" date="2018-02" db="EMBL/GenBank/DDBJ databases">
        <title>Rhizophora mucronata_Transcriptome.</title>
        <authorList>
            <person name="Meera S.P."/>
            <person name="Sreeshan A."/>
            <person name="Augustine A."/>
        </authorList>
    </citation>
    <scope>NUCLEOTIDE SEQUENCE</scope>
    <source>
        <tissue evidence="1">Leaf</tissue>
    </source>
</reference>
<evidence type="ECO:0000313" key="1">
    <source>
        <dbReference type="EMBL" id="MBW93560.1"/>
    </source>
</evidence>
<protein>
    <submittedName>
        <fullName evidence="1">Uncharacterized protein</fullName>
    </submittedName>
</protein>
<dbReference type="AlphaFoldDB" id="A0A2P2JJ97"/>
<organism evidence="1">
    <name type="scientific">Rhizophora mucronata</name>
    <name type="common">Asiatic mangrove</name>
    <dbReference type="NCBI Taxonomy" id="61149"/>
    <lineage>
        <taxon>Eukaryota</taxon>
        <taxon>Viridiplantae</taxon>
        <taxon>Streptophyta</taxon>
        <taxon>Embryophyta</taxon>
        <taxon>Tracheophyta</taxon>
        <taxon>Spermatophyta</taxon>
        <taxon>Magnoliopsida</taxon>
        <taxon>eudicotyledons</taxon>
        <taxon>Gunneridae</taxon>
        <taxon>Pentapetalae</taxon>
        <taxon>rosids</taxon>
        <taxon>fabids</taxon>
        <taxon>Malpighiales</taxon>
        <taxon>Rhizophoraceae</taxon>
        <taxon>Rhizophora</taxon>
    </lineage>
</organism>
<dbReference type="EMBL" id="GGEC01013077">
    <property type="protein sequence ID" value="MBW93560.1"/>
    <property type="molecule type" value="Transcribed_RNA"/>
</dbReference>
<proteinExistence type="predicted"/>
<accession>A0A2P2JJ97</accession>